<dbReference type="InterPro" id="IPR000210">
    <property type="entry name" value="BTB/POZ_dom"/>
</dbReference>
<dbReference type="Pfam" id="PF07707">
    <property type="entry name" value="BACK"/>
    <property type="match status" value="1"/>
</dbReference>
<dbReference type="PROSITE" id="PS50097">
    <property type="entry name" value="BTB"/>
    <property type="match status" value="1"/>
</dbReference>
<dbReference type="Gene3D" id="3.30.710.10">
    <property type="entry name" value="Potassium Channel Kv1.1, Chain A"/>
    <property type="match status" value="1"/>
</dbReference>
<dbReference type="PhylomeDB" id="A0A0G4IB47"/>
<proteinExistence type="predicted"/>
<organism evidence="2">
    <name type="scientific">Chromera velia CCMP2878</name>
    <dbReference type="NCBI Taxonomy" id="1169474"/>
    <lineage>
        <taxon>Eukaryota</taxon>
        <taxon>Sar</taxon>
        <taxon>Alveolata</taxon>
        <taxon>Colpodellida</taxon>
        <taxon>Chromeraceae</taxon>
        <taxon>Chromera</taxon>
    </lineage>
</organism>
<accession>A0A0G4IB47</accession>
<dbReference type="VEuPathDB" id="CryptoDB:Cvel_2166"/>
<dbReference type="InterPro" id="IPR011333">
    <property type="entry name" value="SKP1/BTB/POZ_sf"/>
</dbReference>
<reference evidence="2" key="1">
    <citation type="submission" date="2014-11" db="EMBL/GenBank/DDBJ databases">
        <authorList>
            <person name="Otto D Thomas"/>
            <person name="Naeem Raeece"/>
        </authorList>
    </citation>
    <scope>NUCLEOTIDE SEQUENCE</scope>
</reference>
<evidence type="ECO:0000259" key="1">
    <source>
        <dbReference type="PROSITE" id="PS50097"/>
    </source>
</evidence>
<dbReference type="PANTHER" id="PTHR24413">
    <property type="entry name" value="SPECKLE-TYPE POZ PROTEIN"/>
    <property type="match status" value="1"/>
</dbReference>
<name>A0A0G4IB47_9ALVE</name>
<dbReference type="EMBL" id="CDMZ01005787">
    <property type="protein sequence ID" value="CEM54423.1"/>
    <property type="molecule type" value="Genomic_DNA"/>
</dbReference>
<dbReference type="SUPFAM" id="SSF54695">
    <property type="entry name" value="POZ domain"/>
    <property type="match status" value="1"/>
</dbReference>
<dbReference type="Pfam" id="PF00651">
    <property type="entry name" value="BTB"/>
    <property type="match status" value="1"/>
</dbReference>
<feature type="domain" description="BTB" evidence="1">
    <location>
        <begin position="327"/>
        <end position="417"/>
    </location>
</feature>
<dbReference type="CDD" id="cd14733">
    <property type="entry name" value="BACK"/>
    <property type="match status" value="1"/>
</dbReference>
<dbReference type="InterPro" id="IPR011705">
    <property type="entry name" value="BACK"/>
</dbReference>
<gene>
    <name evidence="2" type="ORF">Cvel_2166</name>
</gene>
<dbReference type="SMART" id="SM00225">
    <property type="entry name" value="BTB"/>
    <property type="match status" value="1"/>
</dbReference>
<dbReference type="Gene3D" id="1.25.40.420">
    <property type="match status" value="1"/>
</dbReference>
<dbReference type="AlphaFoldDB" id="A0A0G4IB47"/>
<protein>
    <recommendedName>
        <fullName evidence="1">BTB domain-containing protein</fullName>
    </recommendedName>
</protein>
<sequence length="505" mass="55864">MASENFLRQWPVLCSPPSPLRELCVLDEDSALYCMEGDRDVYEMRVSELKESSQENPGKLFCKVPYLGIPLLVGGGRAGRLVVVVPTDLNENAEKIEEWVTAVDSLSQASIPAPVKGRWNTAAALKDSIYLLDNETLELLIVPTQNILVLPPHRTTVHTTKKLRAHIDSLDLGPNLKIAGGWHGDLMFYDQRGMYQVCFSSDTKIELNAPSTDLSDDLEVTAVVPWVGERGSACGLFAGTSSGVVFSLGWKVSTRCWKSETEAESDSKISAMVFMPCGTLLFCQGNQLKMREGKPGDDLVFFSGDVPRLSPAVSTMRRLVLEGGEGADIELFVKTDEDAGGVQEDSEGICEKPRECIDSRSVHGMKLMLSSCDFFRSAFKGPFTESKKTTFPIPDTTFEALRCVILFLHTDMVELEESCALDVAALARFLGLSWLQRQAERYATQRISVTTCASLLLSAEQQSLTELRKQCIIFAAKNTKEVHKAPEFRNLSKETMFEIFQAQAL</sequence>
<evidence type="ECO:0000313" key="2">
    <source>
        <dbReference type="EMBL" id="CEM54423.1"/>
    </source>
</evidence>